<evidence type="ECO:0000259" key="1">
    <source>
        <dbReference type="Pfam" id="PF12571"/>
    </source>
</evidence>
<dbReference type="AlphaFoldDB" id="A0A853I3E0"/>
<dbReference type="EMBL" id="JACCKB010000001">
    <property type="protein sequence ID" value="NYZ64461.1"/>
    <property type="molecule type" value="Genomic_DNA"/>
</dbReference>
<reference evidence="2 3" key="1">
    <citation type="submission" date="2020-07" db="EMBL/GenBank/DDBJ databases">
        <title>Endozoicomonas sp. nov., isolated from sediment.</title>
        <authorList>
            <person name="Gu T."/>
        </authorList>
    </citation>
    <scope>NUCLEOTIDE SEQUENCE [LARGE SCALE GENOMIC DNA]</scope>
    <source>
        <strain evidence="2 3">SM1973</strain>
    </source>
</reference>
<keyword evidence="3" id="KW-1185">Reference proteome</keyword>
<dbReference type="Pfam" id="PF12571">
    <property type="entry name" value="Phage_tail_fib"/>
    <property type="match status" value="1"/>
</dbReference>
<organism evidence="2 3">
    <name type="scientific">Spartinivicinus marinus</name>
    <dbReference type="NCBI Taxonomy" id="2994442"/>
    <lineage>
        <taxon>Bacteria</taxon>
        <taxon>Pseudomonadati</taxon>
        <taxon>Pseudomonadota</taxon>
        <taxon>Gammaproteobacteria</taxon>
        <taxon>Oceanospirillales</taxon>
        <taxon>Zooshikellaceae</taxon>
        <taxon>Spartinivicinus</taxon>
    </lineage>
</organism>
<name>A0A853I3E0_9GAMM</name>
<dbReference type="Proteomes" id="UP000569732">
    <property type="component" value="Unassembled WGS sequence"/>
</dbReference>
<dbReference type="InterPro" id="IPR022225">
    <property type="entry name" value="Phage_tail_fibre_N"/>
</dbReference>
<comment type="caution">
    <text evidence="2">The sequence shown here is derived from an EMBL/GenBank/DDBJ whole genome shotgun (WGS) entry which is preliminary data.</text>
</comment>
<proteinExistence type="predicted"/>
<evidence type="ECO:0000313" key="2">
    <source>
        <dbReference type="EMBL" id="NYZ64461.1"/>
    </source>
</evidence>
<protein>
    <submittedName>
        <fullName evidence="2">Phage tail protein</fullName>
    </submittedName>
</protein>
<sequence>MSTILTPVITDRGLQAVFNADNNGLAAKITKVSLGTAGYTPKSNQTRLKQAENTIGIASGRKVDSHQLHLNILEDSNKSYWVKEVGFYLDDGTLFAVYSHPTKALAYKSPEVDLLLAFDLALTALPANKVIIKDQGVDLNILIAPELAKLATAEITNMYRYIKQKFILLEKGII</sequence>
<feature type="domain" description="Phage tail fibre protein N-terminal" evidence="1">
    <location>
        <begin position="1"/>
        <end position="102"/>
    </location>
</feature>
<gene>
    <name evidence="2" type="ORF">H0A36_00485</name>
</gene>
<dbReference type="RefSeq" id="WP_180566495.1">
    <property type="nucleotide sequence ID" value="NZ_JACCKB010000001.1"/>
</dbReference>
<evidence type="ECO:0000313" key="3">
    <source>
        <dbReference type="Proteomes" id="UP000569732"/>
    </source>
</evidence>
<accession>A0A853I3E0</accession>